<organism evidence="2 3">
    <name type="scientific">Faecalibacterium prausnitzii</name>
    <dbReference type="NCBI Taxonomy" id="853"/>
    <lineage>
        <taxon>Bacteria</taxon>
        <taxon>Bacillati</taxon>
        <taxon>Bacillota</taxon>
        <taxon>Clostridia</taxon>
        <taxon>Eubacteriales</taxon>
        <taxon>Oscillospiraceae</taxon>
        <taxon>Faecalibacterium</taxon>
    </lineage>
</organism>
<evidence type="ECO:0000313" key="2">
    <source>
        <dbReference type="EMBL" id="RAW53202.1"/>
    </source>
</evidence>
<accession>A0A329TUE8</accession>
<sequence length="184" mass="19726">MKMAKKLLALVLTGVMAMSVLTGCGSTASRQNAGKLEGMLKKANPNATVEVGSEELANKAIDAATTDDGKFETNAEKNIKAALKEGNNDKYVWYACFEAEGKNQTDKAQAIANEILMTKADGTVTIGTNKAVNTLYVKIPGKYNIKPGDEFVLSMKEFTVTSDDGKTTTDWIMAVVTCKAVENK</sequence>
<gene>
    <name evidence="2" type="ORF">C4N26_11585</name>
</gene>
<dbReference type="PROSITE" id="PS51257">
    <property type="entry name" value="PROKAR_LIPOPROTEIN"/>
    <property type="match status" value="1"/>
</dbReference>
<comment type="caution">
    <text evidence="2">The sequence shown here is derived from an EMBL/GenBank/DDBJ whole genome shotgun (WGS) entry which is preliminary data.</text>
</comment>
<dbReference type="AlphaFoldDB" id="A0A329TUE8"/>
<keyword evidence="1" id="KW-0732">Signal</keyword>
<name>A0A329TUE8_9FIRM</name>
<protein>
    <recommendedName>
        <fullName evidence="4">Lipoprotein</fullName>
    </recommendedName>
</protein>
<dbReference type="Proteomes" id="UP000251144">
    <property type="component" value="Unassembled WGS sequence"/>
</dbReference>
<evidence type="ECO:0000256" key="1">
    <source>
        <dbReference type="SAM" id="SignalP"/>
    </source>
</evidence>
<feature type="chain" id="PRO_5038381090" description="Lipoprotein" evidence="1">
    <location>
        <begin position="23"/>
        <end position="184"/>
    </location>
</feature>
<dbReference type="EMBL" id="PRLB01000013">
    <property type="protein sequence ID" value="RAW53202.1"/>
    <property type="molecule type" value="Genomic_DNA"/>
</dbReference>
<feature type="signal peptide" evidence="1">
    <location>
        <begin position="1"/>
        <end position="22"/>
    </location>
</feature>
<evidence type="ECO:0008006" key="4">
    <source>
        <dbReference type="Google" id="ProtNLM"/>
    </source>
</evidence>
<proteinExistence type="predicted"/>
<evidence type="ECO:0000313" key="3">
    <source>
        <dbReference type="Proteomes" id="UP000251144"/>
    </source>
</evidence>
<reference evidence="2 3" key="1">
    <citation type="submission" date="2018-02" db="EMBL/GenBank/DDBJ databases">
        <title>Complete genome sequencing of Faecalibacterium prausnitzii strains isolated from the human gut.</title>
        <authorList>
            <person name="Fitzgerald B.C."/>
            <person name="Shkoporov A.N."/>
            <person name="Ross P.R."/>
            <person name="Hill C."/>
        </authorList>
    </citation>
    <scope>NUCLEOTIDE SEQUENCE [LARGE SCALE GENOMIC DNA]</scope>
    <source>
        <strain evidence="2 3">APC942/32-1</strain>
    </source>
</reference>
<dbReference type="RefSeq" id="WP_158401481.1">
    <property type="nucleotide sequence ID" value="NZ_PRLB01000013.1"/>
</dbReference>